<dbReference type="PIRSF" id="PIRSF002849">
    <property type="entry name" value="AAA_ATPase_chaperone_MoxR_prd"/>
    <property type="match status" value="1"/>
</dbReference>
<comment type="caution">
    <text evidence="2">The sequence shown here is derived from an EMBL/GenBank/DDBJ whole genome shotgun (WGS) entry which is preliminary data.</text>
</comment>
<dbReference type="InterPro" id="IPR003593">
    <property type="entry name" value="AAA+_ATPase"/>
</dbReference>
<dbReference type="AlphaFoldDB" id="A0A420E690"/>
<dbReference type="Pfam" id="PF07726">
    <property type="entry name" value="AAA_3"/>
    <property type="match status" value="1"/>
</dbReference>
<dbReference type="SUPFAM" id="SSF52540">
    <property type="entry name" value="P-loop containing nucleoside triphosphate hydrolases"/>
    <property type="match status" value="1"/>
</dbReference>
<dbReference type="Proteomes" id="UP000286482">
    <property type="component" value="Unassembled WGS sequence"/>
</dbReference>
<proteinExistence type="predicted"/>
<name>A0A420E690_9ALTE</name>
<dbReference type="InterPro" id="IPR050764">
    <property type="entry name" value="CbbQ/NirQ/NorQ/GpvN"/>
</dbReference>
<protein>
    <submittedName>
        <fullName evidence="2">MoxR family ATPase</fullName>
    </submittedName>
</protein>
<dbReference type="GO" id="GO:0005524">
    <property type="term" value="F:ATP binding"/>
    <property type="evidence" value="ECO:0007669"/>
    <property type="project" value="InterPro"/>
</dbReference>
<dbReference type="InterPro" id="IPR041628">
    <property type="entry name" value="ChlI/MoxR_AAA_lid"/>
</dbReference>
<dbReference type="PANTHER" id="PTHR42759:SF5">
    <property type="entry name" value="METHANOL DEHYDROGENASE REGULATOR"/>
    <property type="match status" value="1"/>
</dbReference>
<sequence>MNRLNLNPQLSQIASNIDQHLLGKSQTVRLALSCLLAGGHLLLEDVPGVGKTSLAKSLAGQFGLSFQRIQFTSDMLPADILGVSVFEAAEHAFRFHPGPIFNQLLLADELNRASPRAQSALLEAMEERQVSIDGQSYPLEQPFFVIATQNPSEQLGTFELPESQLDRFAMRLAIGFPDPKSELQMLKGISTSDVPSTSLSAAALRALQSEVGQVHASDSLLNYILRLVHLSRHTENARGLSPRASKILLSCAQAWAFIHGSDHLLPEHVQAVFVAVSSHRLASGDNGAQMAQLLLEQVDPYRELS</sequence>
<dbReference type="CDD" id="cd00009">
    <property type="entry name" value="AAA"/>
    <property type="match status" value="1"/>
</dbReference>
<dbReference type="GO" id="GO:0016887">
    <property type="term" value="F:ATP hydrolysis activity"/>
    <property type="evidence" value="ECO:0007669"/>
    <property type="project" value="InterPro"/>
</dbReference>
<dbReference type="Gene3D" id="1.10.8.80">
    <property type="entry name" value="Magnesium chelatase subunit I, C-Terminal domain"/>
    <property type="match status" value="1"/>
</dbReference>
<evidence type="ECO:0000259" key="1">
    <source>
        <dbReference type="SMART" id="SM00382"/>
    </source>
</evidence>
<reference evidence="2 3" key="1">
    <citation type="submission" date="2018-09" db="EMBL/GenBank/DDBJ databases">
        <authorList>
            <person name="Wang Z."/>
        </authorList>
    </citation>
    <scope>NUCLEOTIDE SEQUENCE [LARGE SCALE GENOMIC DNA]</scope>
    <source>
        <strain evidence="2 3">ALS 81</strain>
    </source>
</reference>
<accession>A0A420E690</accession>
<dbReference type="EMBL" id="RAQO01000012">
    <property type="protein sequence ID" value="RKF13177.1"/>
    <property type="molecule type" value="Genomic_DNA"/>
</dbReference>
<keyword evidence="3" id="KW-1185">Reference proteome</keyword>
<dbReference type="PANTHER" id="PTHR42759">
    <property type="entry name" value="MOXR FAMILY PROTEIN"/>
    <property type="match status" value="1"/>
</dbReference>
<gene>
    <name evidence="2" type="ORF">DBZ36_19130</name>
</gene>
<dbReference type="SMART" id="SM00382">
    <property type="entry name" value="AAA"/>
    <property type="match status" value="1"/>
</dbReference>
<dbReference type="InterPro" id="IPR027417">
    <property type="entry name" value="P-loop_NTPase"/>
</dbReference>
<feature type="domain" description="AAA+ ATPase" evidence="1">
    <location>
        <begin position="37"/>
        <end position="178"/>
    </location>
</feature>
<dbReference type="InterPro" id="IPR011703">
    <property type="entry name" value="ATPase_AAA-3"/>
</dbReference>
<dbReference type="Pfam" id="PF17863">
    <property type="entry name" value="AAA_lid_2"/>
    <property type="match status" value="1"/>
</dbReference>
<dbReference type="OrthoDB" id="9808397at2"/>
<evidence type="ECO:0000313" key="3">
    <source>
        <dbReference type="Proteomes" id="UP000286482"/>
    </source>
</evidence>
<organism evidence="2 3">
    <name type="scientific">Alginatibacterium sediminis</name>
    <dbReference type="NCBI Taxonomy" id="2164068"/>
    <lineage>
        <taxon>Bacteria</taxon>
        <taxon>Pseudomonadati</taxon>
        <taxon>Pseudomonadota</taxon>
        <taxon>Gammaproteobacteria</taxon>
        <taxon>Alteromonadales</taxon>
        <taxon>Alteromonadaceae</taxon>
        <taxon>Alginatibacterium</taxon>
    </lineage>
</organism>
<evidence type="ECO:0000313" key="2">
    <source>
        <dbReference type="EMBL" id="RKF13177.1"/>
    </source>
</evidence>
<dbReference type="Gene3D" id="3.40.50.300">
    <property type="entry name" value="P-loop containing nucleotide triphosphate hydrolases"/>
    <property type="match status" value="1"/>
</dbReference>